<keyword evidence="2" id="KW-1185">Reference proteome</keyword>
<proteinExistence type="predicted"/>
<comment type="caution">
    <text evidence="1">The sequence shown here is derived from an EMBL/GenBank/DDBJ whole genome shotgun (WGS) entry which is preliminary data.</text>
</comment>
<reference evidence="1 2" key="1">
    <citation type="submission" date="2016-07" db="EMBL/GenBank/DDBJ databases">
        <title>Pervasive Adenine N6-methylation of Active Genes in Fungi.</title>
        <authorList>
            <consortium name="DOE Joint Genome Institute"/>
            <person name="Mondo S.J."/>
            <person name="Dannebaum R.O."/>
            <person name="Kuo R.C."/>
            <person name="Labutti K."/>
            <person name="Haridas S."/>
            <person name="Kuo A."/>
            <person name="Salamov A."/>
            <person name="Ahrendt S.R."/>
            <person name="Lipzen A."/>
            <person name="Sullivan W."/>
            <person name="Andreopoulos W.B."/>
            <person name="Clum A."/>
            <person name="Lindquist E."/>
            <person name="Daum C."/>
            <person name="Ramamoorthy G.K."/>
            <person name="Gryganskyi A."/>
            <person name="Culley D."/>
            <person name="Magnuson J.K."/>
            <person name="James T.Y."/>
            <person name="O'Malley M.A."/>
            <person name="Stajich J.E."/>
            <person name="Spatafora J.W."/>
            <person name="Visel A."/>
            <person name="Grigoriev I.V."/>
        </authorList>
    </citation>
    <scope>NUCLEOTIDE SEQUENCE [LARGE SCALE GENOMIC DNA]</scope>
    <source>
        <strain evidence="1 2">JEL800</strain>
    </source>
</reference>
<gene>
    <name evidence="1" type="ORF">BCR33DRAFT_718322</name>
</gene>
<evidence type="ECO:0000313" key="2">
    <source>
        <dbReference type="Proteomes" id="UP000193642"/>
    </source>
</evidence>
<accession>A0A1Y2C6V9</accession>
<protein>
    <submittedName>
        <fullName evidence="1">Uncharacterized protein</fullName>
    </submittedName>
</protein>
<dbReference type="Proteomes" id="UP000193642">
    <property type="component" value="Unassembled WGS sequence"/>
</dbReference>
<name>A0A1Y2C6V9_9FUNG</name>
<dbReference type="AlphaFoldDB" id="A0A1Y2C6V9"/>
<dbReference type="OrthoDB" id="6274823at2759"/>
<organism evidence="1 2">
    <name type="scientific">Rhizoclosmatium globosum</name>
    <dbReference type="NCBI Taxonomy" id="329046"/>
    <lineage>
        <taxon>Eukaryota</taxon>
        <taxon>Fungi</taxon>
        <taxon>Fungi incertae sedis</taxon>
        <taxon>Chytridiomycota</taxon>
        <taxon>Chytridiomycota incertae sedis</taxon>
        <taxon>Chytridiomycetes</taxon>
        <taxon>Chytridiales</taxon>
        <taxon>Chytriomycetaceae</taxon>
        <taxon>Rhizoclosmatium</taxon>
    </lineage>
</organism>
<sequence>MVLLAQVHLRDLRINQPGVENLTVKELVHDRCTRLPQVLALQFQRIPRSEHVGKLINFVGTVIRTGMVKMMETRKIYHTSCNGRYSV</sequence>
<evidence type="ECO:0000313" key="1">
    <source>
        <dbReference type="EMBL" id="ORY42634.1"/>
    </source>
</evidence>
<dbReference type="EMBL" id="MCGO01000028">
    <property type="protein sequence ID" value="ORY42634.1"/>
    <property type="molecule type" value="Genomic_DNA"/>
</dbReference>